<dbReference type="Pfam" id="PF18998">
    <property type="entry name" value="Flg_new_2"/>
    <property type="match status" value="1"/>
</dbReference>
<dbReference type="InterPro" id="IPR032812">
    <property type="entry name" value="SbsA_Ig"/>
</dbReference>
<accession>A0A7G9Z664</accession>
<evidence type="ECO:0000256" key="1">
    <source>
        <dbReference type="ARBA" id="ARBA00022729"/>
    </source>
</evidence>
<evidence type="ECO:0000313" key="5">
    <source>
        <dbReference type="EMBL" id="QNO55748.1"/>
    </source>
</evidence>
<evidence type="ECO:0000313" key="4">
    <source>
        <dbReference type="EMBL" id="QNO55715.1"/>
    </source>
</evidence>
<name>A0A7G9Z664_9EURY</name>
<dbReference type="InterPro" id="IPR013378">
    <property type="entry name" value="InlB-like_B-rpt"/>
</dbReference>
<sequence>MPKAFTWSKNSEHTIKAQTEVNKDATTKYVFVKWNDGNTDSERTITVNYDKTYNAEYKTRYYLSLKTNPENIGTVFGSGWYDVNLPAEITAPVITGYAFTGWTVDDSTVAGNPILISMDSPHKAVANYESTDTSLPTVIGNTPTGSNVAVNTPITITFSEAMNQGYTQSAFSTAPATIGGFSWSGNTMTYTPSSNLVPDTSYTVTVGTGATDLTGNNLQSPYIWQFTTASIEPKLCTSPDPPTTNFGTVPKDQTRTWDFFITNCGSGTLTWSITCDQPSWLIVI</sequence>
<gene>
    <name evidence="5" type="ORF">BDFDLMKG_00018</name>
    <name evidence="4" type="ORF">MNGCPPAP_00012</name>
</gene>
<feature type="domain" description="Bacterial repeat" evidence="3">
    <location>
        <begin position="64"/>
        <end position="130"/>
    </location>
</feature>
<dbReference type="Gene3D" id="2.60.40.3710">
    <property type="match status" value="1"/>
</dbReference>
<dbReference type="AlphaFoldDB" id="A0A7G9Z664"/>
<keyword evidence="1" id="KW-0732">Signal</keyword>
<dbReference type="NCBIfam" id="TIGR02543">
    <property type="entry name" value="List_Bact_rpt"/>
    <property type="match status" value="1"/>
</dbReference>
<dbReference type="EMBL" id="MT631626">
    <property type="protein sequence ID" value="QNO55715.1"/>
    <property type="molecule type" value="Genomic_DNA"/>
</dbReference>
<proteinExistence type="predicted"/>
<dbReference type="InterPro" id="IPR044060">
    <property type="entry name" value="Bacterial_rp_domain"/>
</dbReference>
<dbReference type="Pfam" id="PF13205">
    <property type="entry name" value="Big_5"/>
    <property type="match status" value="1"/>
</dbReference>
<protein>
    <submittedName>
        <fullName evidence="5">Uncharacterized protein</fullName>
    </submittedName>
</protein>
<evidence type="ECO:0000259" key="2">
    <source>
        <dbReference type="Pfam" id="PF13205"/>
    </source>
</evidence>
<evidence type="ECO:0000259" key="3">
    <source>
        <dbReference type="Pfam" id="PF18998"/>
    </source>
</evidence>
<dbReference type="EMBL" id="MT631627">
    <property type="protein sequence ID" value="QNO55748.1"/>
    <property type="molecule type" value="Genomic_DNA"/>
</dbReference>
<feature type="domain" description="SbsA Ig-like" evidence="2">
    <location>
        <begin position="132"/>
        <end position="228"/>
    </location>
</feature>
<organism evidence="5">
    <name type="scientific">Candidatus Methanophaga sp. ANME-1 ERB7</name>
    <dbReference type="NCBI Taxonomy" id="2759913"/>
    <lineage>
        <taxon>Archaea</taxon>
        <taxon>Methanobacteriati</taxon>
        <taxon>Methanobacteriota</taxon>
        <taxon>Stenosarchaea group</taxon>
        <taxon>Methanomicrobia</taxon>
        <taxon>Candidatus Methanophagales</taxon>
        <taxon>Candidatus Methanophagaceae</taxon>
        <taxon>Candidatus Methanophaga</taxon>
    </lineage>
</organism>
<reference evidence="5" key="1">
    <citation type="submission" date="2020-06" db="EMBL/GenBank/DDBJ databases">
        <title>Unique genomic features of the anaerobic methanotrophic archaea.</title>
        <authorList>
            <person name="Chadwick G.L."/>
            <person name="Skennerton C.T."/>
            <person name="Laso-Perez R."/>
            <person name="Leu A.O."/>
            <person name="Speth D.R."/>
            <person name="Yu H."/>
            <person name="Morgan-Lang C."/>
            <person name="Hatzenpichler R."/>
            <person name="Goudeau D."/>
            <person name="Malmstrom R."/>
            <person name="Brazelton W.J."/>
            <person name="Woyke T."/>
            <person name="Hallam S.J."/>
            <person name="Tyson G.W."/>
            <person name="Wegener G."/>
            <person name="Boetius A."/>
            <person name="Orphan V."/>
        </authorList>
    </citation>
    <scope>NUCLEOTIDE SEQUENCE</scope>
</reference>